<dbReference type="GeneID" id="55585313"/>
<evidence type="ECO:0000313" key="3">
    <source>
        <dbReference type="Proteomes" id="UP000509448"/>
    </source>
</evidence>
<accession>A0A4P2VHJ8</accession>
<keyword evidence="1" id="KW-0812">Transmembrane</keyword>
<dbReference type="Proteomes" id="UP000509448">
    <property type="component" value="Chromosome"/>
</dbReference>
<gene>
    <name evidence="2" type="ORF">NAS2_1503</name>
</gene>
<sequence length="123" mass="13532">MSDIRRRIRKSLPRRYRRVFDVLGDVRNWYVAAFVVLASGLINYILTGSKVSPLAFVPPQYLEQSIGETITLAILVGLGLYFVVLTERSSKSSSEGMALALSIAAAVLLVVWYIVVLALGGMI</sequence>
<proteinExistence type="predicted"/>
<keyword evidence="1" id="KW-1133">Transmembrane helix</keyword>
<dbReference type="AlphaFoldDB" id="A0A4P2VHJ8"/>
<feature type="transmembrane region" description="Helical" evidence="1">
    <location>
        <begin position="97"/>
        <end position="120"/>
    </location>
</feature>
<dbReference type="KEGG" id="ccai:NAS2_1503"/>
<dbReference type="EMBL" id="AP018732">
    <property type="protein sequence ID" value="BBE42883.1"/>
    <property type="molecule type" value="Genomic_DNA"/>
</dbReference>
<evidence type="ECO:0000256" key="1">
    <source>
        <dbReference type="SAM" id="Phobius"/>
    </source>
</evidence>
<keyword evidence="1" id="KW-0472">Membrane</keyword>
<name>A0A4P2VHJ8_9ARCH</name>
<reference evidence="2 3" key="1">
    <citation type="journal article" date="2019" name="ISME J.">
        <title>Isolation and characterization of a thermophilic sulfur- and iron-reducing thaumarchaeote from a terrestrial acidic hot spring.</title>
        <authorList>
            <person name="Kato S."/>
            <person name="Itoh T."/>
            <person name="Yuki M."/>
            <person name="Nagamori M."/>
            <person name="Ohnishi M."/>
            <person name="Uematsu K."/>
            <person name="Suzuki K."/>
            <person name="Takashina T."/>
            <person name="Ohkuma M."/>
        </authorList>
    </citation>
    <scope>NUCLEOTIDE SEQUENCE [LARGE SCALE GENOMIC DNA]</scope>
    <source>
        <strain evidence="2 3">NAS-02</strain>
    </source>
</reference>
<keyword evidence="3" id="KW-1185">Reference proteome</keyword>
<organism evidence="2 3">
    <name type="scientific">Conexivisphaera calida</name>
    <dbReference type="NCBI Taxonomy" id="1874277"/>
    <lineage>
        <taxon>Archaea</taxon>
        <taxon>Nitrososphaerota</taxon>
        <taxon>Conexivisphaeria</taxon>
        <taxon>Conexivisphaerales</taxon>
        <taxon>Conexivisphaeraceae</taxon>
        <taxon>Conexivisphaera</taxon>
    </lineage>
</organism>
<feature type="transmembrane region" description="Helical" evidence="1">
    <location>
        <begin position="66"/>
        <end position="85"/>
    </location>
</feature>
<evidence type="ECO:0000313" key="2">
    <source>
        <dbReference type="EMBL" id="BBE42883.1"/>
    </source>
</evidence>
<feature type="transmembrane region" description="Helical" evidence="1">
    <location>
        <begin position="28"/>
        <end position="46"/>
    </location>
</feature>
<protein>
    <submittedName>
        <fullName evidence="2">Uncharacterized protein</fullName>
    </submittedName>
</protein>
<dbReference type="RefSeq" id="WP_174449066.1">
    <property type="nucleotide sequence ID" value="NZ_AP018732.1"/>
</dbReference>